<dbReference type="PANTHER" id="PTHR32328">
    <property type="entry name" value="L-SERYL-TRNA(SEC) SELENIUM TRANSFERASE"/>
    <property type="match status" value="1"/>
</dbReference>
<dbReference type="OrthoDB" id="9787096at2"/>
<dbReference type="SUPFAM" id="SSF53383">
    <property type="entry name" value="PLP-dependent transferases"/>
    <property type="match status" value="1"/>
</dbReference>
<dbReference type="EMBL" id="RJJR01000004">
    <property type="protein sequence ID" value="RNI37833.1"/>
    <property type="molecule type" value="Genomic_DNA"/>
</dbReference>
<proteinExistence type="predicted"/>
<evidence type="ECO:0000256" key="1">
    <source>
        <dbReference type="ARBA" id="ARBA00001933"/>
    </source>
</evidence>
<evidence type="ECO:0000313" key="3">
    <source>
        <dbReference type="EMBL" id="RNI37833.1"/>
    </source>
</evidence>
<organism evidence="3 4">
    <name type="scientific">Hanamia caeni</name>
    <dbReference type="NCBI Taxonomy" id="2294116"/>
    <lineage>
        <taxon>Bacteria</taxon>
        <taxon>Pseudomonadati</taxon>
        <taxon>Bacteroidota</taxon>
        <taxon>Chitinophagia</taxon>
        <taxon>Chitinophagales</taxon>
        <taxon>Chitinophagaceae</taxon>
        <taxon>Hanamia</taxon>
    </lineage>
</organism>
<dbReference type="InterPro" id="IPR015424">
    <property type="entry name" value="PyrdxlP-dep_Trfase"/>
</dbReference>
<sequence length="412" mass="45033">MMKRRDLIKGLSLLPLGGTLLGNAIPLQSIAGTSKPAGKGRNLVKELGIRTFINAAGTYTTMSASLMHEEVMDAIDQSAKEFCMLNEVQDKVGEKIAQMVHAEAAMVTAGAFSALTLGMAGILTGTDAEKIKRLPHRLQEAGMKSEVLLQKGHFDGYEQALHNTGVTIIPVETAEDVARAVNEKTASMHFLNCNALEGKIMHDEWLELAKKYNLPATIDIAADVPPVSNLWKYNDLGFSFVALSGGKAIRGPQSTGVLMGKKEIIAGARLNDSPNGVTIGRGMKVNKEEMLGMYAALDKYINEDHDKEWKMWEDNIGYINDAVKKVKGVTTEITVPPIANHTPKLTITWDKNIVHLDQKQLGEKLRNGDPSIEVISWGEPDNNISLTVFMLKKGEHKIVAKRIQQELLQASA</sequence>
<accession>A0A3M9NKV8</accession>
<gene>
    <name evidence="3" type="ORF">EFY79_06175</name>
</gene>
<keyword evidence="4" id="KW-1185">Reference proteome</keyword>
<dbReference type="Gene3D" id="3.40.640.10">
    <property type="entry name" value="Type I PLP-dependent aspartate aminotransferase-like (Major domain)"/>
    <property type="match status" value="1"/>
</dbReference>
<dbReference type="Proteomes" id="UP000267223">
    <property type="component" value="Unassembled WGS sequence"/>
</dbReference>
<evidence type="ECO:0000256" key="2">
    <source>
        <dbReference type="ARBA" id="ARBA00022898"/>
    </source>
</evidence>
<name>A0A3M9NKV8_9BACT</name>
<evidence type="ECO:0000313" key="4">
    <source>
        <dbReference type="Proteomes" id="UP000267223"/>
    </source>
</evidence>
<dbReference type="GO" id="GO:0004125">
    <property type="term" value="F:L-seryl-tRNA(Sec) selenium transferase activity"/>
    <property type="evidence" value="ECO:0007669"/>
    <property type="project" value="TreeGrafter"/>
</dbReference>
<protein>
    <submittedName>
        <fullName evidence="3">Selenocysteine synthase</fullName>
    </submittedName>
</protein>
<comment type="cofactor">
    <cofactor evidence="1">
        <name>pyridoxal 5'-phosphate</name>
        <dbReference type="ChEBI" id="CHEBI:597326"/>
    </cofactor>
</comment>
<reference evidence="3 4" key="1">
    <citation type="submission" date="2018-11" db="EMBL/GenBank/DDBJ databases">
        <title>Draft genome sequence of Ferruginibacter sp. BO-59.</title>
        <authorList>
            <person name="Im W.T."/>
        </authorList>
    </citation>
    <scope>NUCLEOTIDE SEQUENCE [LARGE SCALE GENOMIC DNA]</scope>
    <source>
        <strain evidence="3 4">BO-59</strain>
    </source>
</reference>
<dbReference type="PANTHER" id="PTHR32328:SF0">
    <property type="entry name" value="L-SERYL-TRNA(SEC) SELENIUM TRANSFERASE"/>
    <property type="match status" value="1"/>
</dbReference>
<dbReference type="AlphaFoldDB" id="A0A3M9NKV8"/>
<comment type="caution">
    <text evidence="3">The sequence shown here is derived from an EMBL/GenBank/DDBJ whole genome shotgun (WGS) entry which is preliminary data.</text>
</comment>
<dbReference type="InterPro" id="IPR015421">
    <property type="entry name" value="PyrdxlP-dep_Trfase_major"/>
</dbReference>
<keyword evidence="2" id="KW-0663">Pyridoxal phosphate</keyword>